<name>S4NZ81_9NEOP</name>
<dbReference type="EMBL" id="GAIX01013515">
    <property type="protein sequence ID" value="JAA79045.1"/>
    <property type="molecule type" value="Transcribed_RNA"/>
</dbReference>
<evidence type="ECO:0000313" key="1">
    <source>
        <dbReference type="EMBL" id="JAA79045.1"/>
    </source>
</evidence>
<organism evidence="1">
    <name type="scientific">Pararge aegeria</name>
    <name type="common">speckled wood butterfly</name>
    <dbReference type="NCBI Taxonomy" id="116150"/>
    <lineage>
        <taxon>Eukaryota</taxon>
        <taxon>Metazoa</taxon>
        <taxon>Ecdysozoa</taxon>
        <taxon>Arthropoda</taxon>
        <taxon>Hexapoda</taxon>
        <taxon>Insecta</taxon>
        <taxon>Pterygota</taxon>
        <taxon>Neoptera</taxon>
        <taxon>Endopterygota</taxon>
        <taxon>Lepidoptera</taxon>
        <taxon>Glossata</taxon>
        <taxon>Ditrysia</taxon>
        <taxon>Papilionoidea</taxon>
        <taxon>Nymphalidae</taxon>
        <taxon>Satyrinae</taxon>
        <taxon>Satyrini</taxon>
        <taxon>Parargina</taxon>
        <taxon>Pararge</taxon>
    </lineage>
</organism>
<sequence length="134" mass="15072">MNDITLEVDFYIIDKSHLNVPVIIGTDVLNRKGVAYIRTGDKQCLVHSSAFVSHVVQVDTVSLLEKISTPVVGQNKERLLGVLTKYCAYFLTGTATTTVKGSEMEIKLSSDVPIYYRPYKLSHDEKLRVRIIIK</sequence>
<dbReference type="AlphaFoldDB" id="S4NZ81"/>
<reference evidence="1" key="2">
    <citation type="submission" date="2013-05" db="EMBL/GenBank/DDBJ databases">
        <authorList>
            <person name="Carter J.-M."/>
            <person name="Baker S.C."/>
            <person name="Pink R."/>
            <person name="Carter D.R.F."/>
            <person name="Collins A."/>
            <person name="Tomlin J."/>
            <person name="Gibbs M."/>
            <person name="Breuker C.J."/>
        </authorList>
    </citation>
    <scope>NUCLEOTIDE SEQUENCE</scope>
    <source>
        <tissue evidence="1">Ovary</tissue>
    </source>
</reference>
<proteinExistence type="predicted"/>
<reference evidence="1" key="1">
    <citation type="journal article" date="2013" name="BMC Genomics">
        <title>Unscrambling butterfly oogenesis.</title>
        <authorList>
            <person name="Carter J.M."/>
            <person name="Baker S.C."/>
            <person name="Pink R."/>
            <person name="Carter D.R."/>
            <person name="Collins A."/>
            <person name="Tomlin J."/>
            <person name="Gibbs M."/>
            <person name="Breuker C.J."/>
        </authorList>
    </citation>
    <scope>NUCLEOTIDE SEQUENCE</scope>
    <source>
        <tissue evidence="1">Ovary</tissue>
    </source>
</reference>
<feature type="non-terminal residue" evidence="1">
    <location>
        <position position="134"/>
    </location>
</feature>
<accession>S4NZ81</accession>
<protein>
    <submittedName>
        <fullName evidence="1">Polyprotein</fullName>
    </submittedName>
</protein>